<comment type="caution">
    <text evidence="2">The sequence shown here is derived from an EMBL/GenBank/DDBJ whole genome shotgun (WGS) entry which is preliminary data.</text>
</comment>
<feature type="compositionally biased region" description="Polar residues" evidence="1">
    <location>
        <begin position="30"/>
        <end position="49"/>
    </location>
</feature>
<dbReference type="AlphaFoldDB" id="A0A1X2IH86"/>
<evidence type="ECO:0000256" key="1">
    <source>
        <dbReference type="SAM" id="MobiDB-lite"/>
    </source>
</evidence>
<evidence type="ECO:0000313" key="3">
    <source>
        <dbReference type="Proteomes" id="UP000193560"/>
    </source>
</evidence>
<proteinExistence type="predicted"/>
<protein>
    <submittedName>
        <fullName evidence="2">Uncharacterized protein</fullName>
    </submittedName>
</protein>
<sequence length="68" mass="7741">MGQEQSFNSKTRDLLSDGATKEQHTHRRTLSNSHSTNTNDQEQSRTSSEQVDEEEVMKTKSLKLASPY</sequence>
<feature type="region of interest" description="Disordered" evidence="1">
    <location>
        <begin position="1"/>
        <end position="68"/>
    </location>
</feature>
<dbReference type="EMBL" id="MCGE01000011">
    <property type="protein sequence ID" value="ORZ16402.1"/>
    <property type="molecule type" value="Genomic_DNA"/>
</dbReference>
<reference evidence="2 3" key="1">
    <citation type="submission" date="2016-07" db="EMBL/GenBank/DDBJ databases">
        <title>Pervasive Adenine N6-methylation of Active Genes in Fungi.</title>
        <authorList>
            <consortium name="DOE Joint Genome Institute"/>
            <person name="Mondo S.J."/>
            <person name="Dannebaum R.O."/>
            <person name="Kuo R.C."/>
            <person name="Labutti K."/>
            <person name="Haridas S."/>
            <person name="Kuo A."/>
            <person name="Salamov A."/>
            <person name="Ahrendt S.R."/>
            <person name="Lipzen A."/>
            <person name="Sullivan W."/>
            <person name="Andreopoulos W.B."/>
            <person name="Clum A."/>
            <person name="Lindquist E."/>
            <person name="Daum C."/>
            <person name="Ramamoorthy G.K."/>
            <person name="Gryganskyi A."/>
            <person name="Culley D."/>
            <person name="Magnuson J.K."/>
            <person name="James T.Y."/>
            <person name="O'Malley M.A."/>
            <person name="Stajich J.E."/>
            <person name="Spatafora J.W."/>
            <person name="Visel A."/>
            <person name="Grigoriev I.V."/>
        </authorList>
    </citation>
    <scope>NUCLEOTIDE SEQUENCE [LARGE SCALE GENOMIC DNA]</scope>
    <source>
        <strain evidence="2 3">NRRL 1336</strain>
    </source>
</reference>
<organism evidence="2 3">
    <name type="scientific">Absidia repens</name>
    <dbReference type="NCBI Taxonomy" id="90262"/>
    <lineage>
        <taxon>Eukaryota</taxon>
        <taxon>Fungi</taxon>
        <taxon>Fungi incertae sedis</taxon>
        <taxon>Mucoromycota</taxon>
        <taxon>Mucoromycotina</taxon>
        <taxon>Mucoromycetes</taxon>
        <taxon>Mucorales</taxon>
        <taxon>Cunninghamellaceae</taxon>
        <taxon>Absidia</taxon>
    </lineage>
</organism>
<accession>A0A1X2IH86</accession>
<name>A0A1X2IH86_9FUNG</name>
<keyword evidence="3" id="KW-1185">Reference proteome</keyword>
<feature type="compositionally biased region" description="Basic and acidic residues" evidence="1">
    <location>
        <begin position="10"/>
        <end position="23"/>
    </location>
</feature>
<dbReference type="Proteomes" id="UP000193560">
    <property type="component" value="Unassembled WGS sequence"/>
</dbReference>
<gene>
    <name evidence="2" type="ORF">BCR42DRAFT_35205</name>
</gene>
<evidence type="ECO:0000313" key="2">
    <source>
        <dbReference type="EMBL" id="ORZ16402.1"/>
    </source>
</evidence>